<sequence>MTQDNYDYRTSPLFLRNRFMGKGILKMPNVPKASLSKEDLDGLRLIGFDKVKHDKDEHYNRMVHFFLYDYKFEDVWKQPDNYVDTLKKYKAVLTPDFSMYIEMHPIMQIYNTFRNRWIGAYYAKQGIKMIPTVNWGLDNTFAFLF</sequence>
<accession>A0A645AAU9</accession>
<name>A0A645AAU9_9ZZZZ</name>
<evidence type="ECO:0008006" key="2">
    <source>
        <dbReference type="Google" id="ProtNLM"/>
    </source>
</evidence>
<dbReference type="EMBL" id="VSSQ01012929">
    <property type="protein sequence ID" value="MPM50349.1"/>
    <property type="molecule type" value="Genomic_DNA"/>
</dbReference>
<gene>
    <name evidence="1" type="ORF">SDC9_97088</name>
</gene>
<protein>
    <recommendedName>
        <fullName evidence="2">DUF4417 domain-containing protein</fullName>
    </recommendedName>
</protein>
<comment type="caution">
    <text evidence="1">The sequence shown here is derived from an EMBL/GenBank/DDBJ whole genome shotgun (WGS) entry which is preliminary data.</text>
</comment>
<dbReference type="InterPro" id="IPR025530">
    <property type="entry name" value="DUF4417"/>
</dbReference>
<evidence type="ECO:0000313" key="1">
    <source>
        <dbReference type="EMBL" id="MPM50349.1"/>
    </source>
</evidence>
<reference evidence="1" key="1">
    <citation type="submission" date="2019-08" db="EMBL/GenBank/DDBJ databases">
        <authorList>
            <person name="Kucharzyk K."/>
            <person name="Murdoch R.W."/>
            <person name="Higgins S."/>
            <person name="Loffler F."/>
        </authorList>
    </citation>
    <scope>NUCLEOTIDE SEQUENCE</scope>
</reference>
<proteinExistence type="predicted"/>
<dbReference type="Pfam" id="PF14386">
    <property type="entry name" value="DUF4417"/>
    <property type="match status" value="1"/>
</dbReference>
<dbReference type="AlphaFoldDB" id="A0A645AAU9"/>
<organism evidence="1">
    <name type="scientific">bioreactor metagenome</name>
    <dbReference type="NCBI Taxonomy" id="1076179"/>
    <lineage>
        <taxon>unclassified sequences</taxon>
        <taxon>metagenomes</taxon>
        <taxon>ecological metagenomes</taxon>
    </lineage>
</organism>